<dbReference type="OrthoDB" id="6132182at2759"/>
<dbReference type="EMBL" id="CAHIKZ030001112">
    <property type="protein sequence ID" value="CAE1253248.1"/>
    <property type="molecule type" value="Genomic_DNA"/>
</dbReference>
<dbReference type="Gene3D" id="3.40.50.410">
    <property type="entry name" value="von Willebrand factor, type A domain"/>
    <property type="match status" value="2"/>
</dbReference>
<dbReference type="InterPro" id="IPR002035">
    <property type="entry name" value="VWF_A"/>
</dbReference>
<sequence>MLNFVEQVIRTFDIGQDNVRVGVVTFSGRSVLQFHLNKYSNINQLLDAISKIKYLAGSTNTADALRYIRTTSFLKQNGDRNGVPNIVIVITDGKSNVPMSTSAEAAKLKMIATIFSIGIGTQVGTKELKAIATDEKHIFTVNNFHALVEIKHSLAIKTCEAGKETENSRKCPAKADIVFILDSSGSIGRRNFKKIIKFVQSISKHFNVKSDEVQIGLYK</sequence>
<dbReference type="PANTHER" id="PTHR24020">
    <property type="entry name" value="COLLAGEN ALPHA"/>
    <property type="match status" value="1"/>
</dbReference>
<comment type="caution">
    <text evidence="2">The sequence shown here is derived from an EMBL/GenBank/DDBJ whole genome shotgun (WGS) entry which is preliminary data.</text>
</comment>
<gene>
    <name evidence="2" type="ORF">SPHA_28272</name>
</gene>
<dbReference type="SMART" id="SM00327">
    <property type="entry name" value="VWA"/>
    <property type="match status" value="1"/>
</dbReference>
<feature type="domain" description="VWFA" evidence="1">
    <location>
        <begin position="1"/>
        <end position="154"/>
    </location>
</feature>
<reference evidence="2" key="1">
    <citation type="submission" date="2021-01" db="EMBL/GenBank/DDBJ databases">
        <authorList>
            <person name="Li R."/>
            <person name="Bekaert M."/>
        </authorList>
    </citation>
    <scope>NUCLEOTIDE SEQUENCE</scope>
    <source>
        <strain evidence="2">Farmed</strain>
    </source>
</reference>
<organism evidence="2 3">
    <name type="scientific">Acanthosepion pharaonis</name>
    <name type="common">Pharaoh cuttlefish</name>
    <name type="synonym">Sepia pharaonis</name>
    <dbReference type="NCBI Taxonomy" id="158019"/>
    <lineage>
        <taxon>Eukaryota</taxon>
        <taxon>Metazoa</taxon>
        <taxon>Spiralia</taxon>
        <taxon>Lophotrochozoa</taxon>
        <taxon>Mollusca</taxon>
        <taxon>Cephalopoda</taxon>
        <taxon>Coleoidea</taxon>
        <taxon>Decapodiformes</taxon>
        <taxon>Sepiida</taxon>
        <taxon>Sepiina</taxon>
        <taxon>Sepiidae</taxon>
        <taxon>Acanthosepion</taxon>
    </lineage>
</organism>
<dbReference type="AlphaFoldDB" id="A0A812C7J1"/>
<protein>
    <submittedName>
        <fullName evidence="2">COL6A</fullName>
    </submittedName>
</protein>
<dbReference type="SUPFAM" id="SSF53300">
    <property type="entry name" value="vWA-like"/>
    <property type="match status" value="2"/>
</dbReference>
<keyword evidence="3" id="KW-1185">Reference proteome</keyword>
<dbReference type="PROSITE" id="PS50234">
    <property type="entry name" value="VWFA"/>
    <property type="match status" value="2"/>
</dbReference>
<dbReference type="Proteomes" id="UP000597762">
    <property type="component" value="Unassembled WGS sequence"/>
</dbReference>
<accession>A0A812C7J1</accession>
<evidence type="ECO:0000259" key="1">
    <source>
        <dbReference type="PROSITE" id="PS50234"/>
    </source>
</evidence>
<dbReference type="InterPro" id="IPR050525">
    <property type="entry name" value="ECM_Assembly_Org"/>
</dbReference>
<name>A0A812C7J1_ACAPH</name>
<feature type="domain" description="VWFA" evidence="1">
    <location>
        <begin position="176"/>
        <end position="219"/>
    </location>
</feature>
<evidence type="ECO:0000313" key="2">
    <source>
        <dbReference type="EMBL" id="CAE1253248.1"/>
    </source>
</evidence>
<dbReference type="InterPro" id="IPR036465">
    <property type="entry name" value="vWFA_dom_sf"/>
</dbReference>
<evidence type="ECO:0000313" key="3">
    <source>
        <dbReference type="Proteomes" id="UP000597762"/>
    </source>
</evidence>
<proteinExistence type="predicted"/>
<dbReference type="PANTHER" id="PTHR24020:SF20">
    <property type="entry name" value="PH DOMAIN-CONTAINING PROTEIN"/>
    <property type="match status" value="1"/>
</dbReference>
<dbReference type="Pfam" id="PF00092">
    <property type="entry name" value="VWA"/>
    <property type="match status" value="2"/>
</dbReference>